<dbReference type="Proteomes" id="UP000276506">
    <property type="component" value="Unassembled WGS sequence"/>
</dbReference>
<feature type="region of interest" description="Disordered" evidence="1">
    <location>
        <begin position="1"/>
        <end position="21"/>
    </location>
</feature>
<organism evidence="2 3">
    <name type="scientific">Stutzerimonas xanthomarina</name>
    <dbReference type="NCBI Taxonomy" id="271420"/>
    <lineage>
        <taxon>Bacteria</taxon>
        <taxon>Pseudomonadati</taxon>
        <taxon>Pseudomonadota</taxon>
        <taxon>Gammaproteobacteria</taxon>
        <taxon>Pseudomonadales</taxon>
        <taxon>Pseudomonadaceae</taxon>
        <taxon>Stutzerimonas</taxon>
    </lineage>
</organism>
<evidence type="ECO:0000313" key="2">
    <source>
        <dbReference type="EMBL" id="RRV08831.1"/>
    </source>
</evidence>
<gene>
    <name evidence="2" type="ORF">EGJ28_16325</name>
</gene>
<evidence type="ECO:0000313" key="3">
    <source>
        <dbReference type="Proteomes" id="UP000276506"/>
    </source>
</evidence>
<name>A0A427DYI8_9GAMM</name>
<evidence type="ECO:0000256" key="1">
    <source>
        <dbReference type="SAM" id="MobiDB-lite"/>
    </source>
</evidence>
<reference evidence="2 3" key="1">
    <citation type="submission" date="2018-10" db="EMBL/GenBank/DDBJ databases">
        <title>Transmission dynamics of multidrug resistant bacteria on intensive care unit surfaces.</title>
        <authorList>
            <person name="D'Souza A.W."/>
            <person name="Potter R.F."/>
            <person name="Wallace M."/>
            <person name="Shupe A."/>
            <person name="Patel S."/>
            <person name="Sun S."/>
            <person name="Gul D."/>
            <person name="Kwon J.H."/>
            <person name="Andleeb S."/>
            <person name="Burnham C.-A.D."/>
            <person name="Dantas G."/>
        </authorList>
    </citation>
    <scope>NUCLEOTIDE SEQUENCE [LARGE SCALE GENOMIC DNA]</scope>
    <source>
        <strain evidence="2 3">PX_177</strain>
    </source>
</reference>
<accession>A0A427DYI8</accession>
<comment type="caution">
    <text evidence="2">The sequence shown here is derived from an EMBL/GenBank/DDBJ whole genome shotgun (WGS) entry which is preliminary data.</text>
</comment>
<protein>
    <submittedName>
        <fullName evidence="2">Uncharacterized protein</fullName>
    </submittedName>
</protein>
<sequence>MSIAPLPPLTDAEVAAGARPGESWDEARLRLEFARTAVGHCGRCGGAFSHSVHGEAPQLCQGCNDVLLWEAYGGQRPYDPLHDDPF</sequence>
<dbReference type="EMBL" id="RHQL01000010">
    <property type="protein sequence ID" value="RRV08831.1"/>
    <property type="molecule type" value="Genomic_DNA"/>
</dbReference>
<dbReference type="AlphaFoldDB" id="A0A427DYI8"/>
<proteinExistence type="predicted"/>